<dbReference type="Gene3D" id="3.40.50.620">
    <property type="entry name" value="HUPs"/>
    <property type="match status" value="1"/>
</dbReference>
<dbReference type="SUPFAM" id="SSF47323">
    <property type="entry name" value="Anticodon-binding domain of a subclass of class I aminoacyl-tRNA synthetases"/>
    <property type="match status" value="1"/>
</dbReference>
<protein>
    <recommendedName>
        <fullName evidence="13">Cysteine--tRNA ligase</fullName>
        <ecNumber evidence="13">6.1.1.16</ecNumber>
    </recommendedName>
    <alternativeName>
        <fullName evidence="13">Cysteinyl-tRNA synthetase</fullName>
        <shortName evidence="13">CysRS</shortName>
    </alternativeName>
</protein>
<feature type="binding site" evidence="13">
    <location>
        <position position="270"/>
    </location>
    <ligand>
        <name>ATP</name>
        <dbReference type="ChEBI" id="CHEBI:30616"/>
    </ligand>
</feature>
<dbReference type="FunFam" id="3.40.50.620:FF:000009">
    <property type="entry name" value="Cysteine--tRNA ligase"/>
    <property type="match status" value="1"/>
</dbReference>
<dbReference type="EC" id="6.1.1.16" evidence="13"/>
<dbReference type="Pfam" id="PF23493">
    <property type="entry name" value="CysS_C"/>
    <property type="match status" value="1"/>
</dbReference>
<dbReference type="RefSeq" id="WP_007556330.1">
    <property type="nucleotide sequence ID" value="NZ_GL878519.1"/>
</dbReference>
<evidence type="ECO:0000256" key="2">
    <source>
        <dbReference type="ARBA" id="ARBA00005594"/>
    </source>
</evidence>
<comment type="subcellular location">
    <subcellularLocation>
        <location evidence="1 13">Cytoplasm</location>
    </subcellularLocation>
</comment>
<evidence type="ECO:0000256" key="14">
    <source>
        <dbReference type="SAM" id="Coils"/>
    </source>
</evidence>
<dbReference type="eggNOG" id="COG0215">
    <property type="taxonomic scope" value="Bacteria"/>
</dbReference>
<accession>F2BXW8</accession>
<evidence type="ECO:0000256" key="6">
    <source>
        <dbReference type="ARBA" id="ARBA00022723"/>
    </source>
</evidence>
<dbReference type="Pfam" id="PF01406">
    <property type="entry name" value="tRNA-synt_1e"/>
    <property type="match status" value="1"/>
</dbReference>
<evidence type="ECO:0000256" key="10">
    <source>
        <dbReference type="ARBA" id="ARBA00022917"/>
    </source>
</evidence>
<keyword evidence="5 13" id="KW-0436">Ligase</keyword>
<gene>
    <name evidence="13 16" type="primary">cysS</name>
    <name evidence="16" type="ORF">HMPREF9083_1036</name>
</gene>
<dbReference type="InterPro" id="IPR032678">
    <property type="entry name" value="tRNA-synt_1_cat_dom"/>
</dbReference>
<keyword evidence="9 13" id="KW-0067">ATP-binding</keyword>
<keyword evidence="11 13" id="KW-0030">Aminoacyl-tRNA synthetase</keyword>
<keyword evidence="10 13" id="KW-0648">Protein biosynthesis</keyword>
<comment type="subunit">
    <text evidence="3 13">Monomer.</text>
</comment>
<evidence type="ECO:0000256" key="3">
    <source>
        <dbReference type="ARBA" id="ARBA00011245"/>
    </source>
</evidence>
<dbReference type="InterPro" id="IPR056411">
    <property type="entry name" value="CysS_C"/>
</dbReference>
<comment type="catalytic activity">
    <reaction evidence="12 13">
        <text>tRNA(Cys) + L-cysteine + ATP = L-cysteinyl-tRNA(Cys) + AMP + diphosphate</text>
        <dbReference type="Rhea" id="RHEA:17773"/>
        <dbReference type="Rhea" id="RHEA-COMP:9661"/>
        <dbReference type="Rhea" id="RHEA-COMP:9679"/>
        <dbReference type="ChEBI" id="CHEBI:30616"/>
        <dbReference type="ChEBI" id="CHEBI:33019"/>
        <dbReference type="ChEBI" id="CHEBI:35235"/>
        <dbReference type="ChEBI" id="CHEBI:78442"/>
        <dbReference type="ChEBI" id="CHEBI:78517"/>
        <dbReference type="ChEBI" id="CHEBI:456215"/>
        <dbReference type="EC" id="6.1.1.16"/>
    </reaction>
</comment>
<dbReference type="Proteomes" id="UP000003503">
    <property type="component" value="Unassembled WGS sequence"/>
</dbReference>
<keyword evidence="8 13" id="KW-0862">Zinc</keyword>
<keyword evidence="7 13" id="KW-0547">Nucleotide-binding</keyword>
<comment type="caution">
    <text evidence="16">The sequence shown here is derived from an EMBL/GenBank/DDBJ whole genome shotgun (WGS) entry which is preliminary data.</text>
</comment>
<comment type="cofactor">
    <cofactor evidence="13">
        <name>Zn(2+)</name>
        <dbReference type="ChEBI" id="CHEBI:29105"/>
    </cofactor>
    <text evidence="13">Binds 1 zinc ion per subunit.</text>
</comment>
<dbReference type="InterPro" id="IPR015273">
    <property type="entry name" value="Cys-tRNA-synt_Ia_DALR"/>
</dbReference>
<evidence type="ECO:0000256" key="8">
    <source>
        <dbReference type="ARBA" id="ARBA00022833"/>
    </source>
</evidence>
<dbReference type="STRING" id="888062.HMPREF9083_1036"/>
<reference evidence="16 17" key="1">
    <citation type="submission" date="2011-02" db="EMBL/GenBank/DDBJ databases">
        <authorList>
            <person name="Muzny D."/>
            <person name="Qin X."/>
            <person name="Deng J."/>
            <person name="Jiang H."/>
            <person name="Liu Y."/>
            <person name="Qu J."/>
            <person name="Song X.-Z."/>
            <person name="Zhang L."/>
            <person name="Thornton R."/>
            <person name="Coyle M."/>
            <person name="Francisco L."/>
            <person name="Jackson L."/>
            <person name="Javaid M."/>
            <person name="Korchina V."/>
            <person name="Kovar C."/>
            <person name="Mata R."/>
            <person name="Mathew T."/>
            <person name="Ngo R."/>
            <person name="Nguyen L."/>
            <person name="Nguyen N."/>
            <person name="Okwuonu G."/>
            <person name="Ongeri F."/>
            <person name="Pham C."/>
            <person name="Simmons D."/>
            <person name="Wilczek-Boney K."/>
            <person name="Hale W."/>
            <person name="Jakkamsetti A."/>
            <person name="Pham P."/>
            <person name="Ruth R."/>
            <person name="San Lucas F."/>
            <person name="Warren J."/>
            <person name="Zhang J."/>
            <person name="Zhao Z."/>
            <person name="Zhou C."/>
            <person name="Zhu D."/>
            <person name="Lee S."/>
            <person name="Bess C."/>
            <person name="Blankenburg K."/>
            <person name="Forbes L."/>
            <person name="Fu Q."/>
            <person name="Gubbala S."/>
            <person name="Hirani K."/>
            <person name="Jayaseelan J.C."/>
            <person name="Lara F."/>
            <person name="Munidasa M."/>
            <person name="Palculict T."/>
            <person name="Patil S."/>
            <person name="Pu L.-L."/>
            <person name="Saada N."/>
            <person name="Tang L."/>
            <person name="Weissenberger G."/>
            <person name="Zhu Y."/>
            <person name="Hemphill L."/>
            <person name="Shang Y."/>
            <person name="Youmans B."/>
            <person name="Ayvaz T."/>
            <person name="Ross M."/>
            <person name="Santibanez J."/>
            <person name="Aqrawi P."/>
            <person name="Gross S."/>
            <person name="Joshi V."/>
            <person name="Fowler G."/>
            <person name="Nazareth L."/>
            <person name="Reid J."/>
            <person name="Worley K."/>
            <person name="Petrosino J."/>
            <person name="Highlander S."/>
            <person name="Gibbs R."/>
        </authorList>
    </citation>
    <scope>NUCLEOTIDE SEQUENCE [LARGE SCALE GENOMIC DNA]</scope>
    <source>
        <strain evidence="16 17">DSM 19965</strain>
    </source>
</reference>
<keyword evidence="17" id="KW-1185">Reference proteome</keyword>
<dbReference type="HAMAP" id="MF_00041">
    <property type="entry name" value="Cys_tRNA_synth"/>
    <property type="match status" value="1"/>
</dbReference>
<keyword evidence="14" id="KW-0175">Coiled coil</keyword>
<keyword evidence="6 13" id="KW-0479">Metal-binding</keyword>
<evidence type="ECO:0000256" key="7">
    <source>
        <dbReference type="ARBA" id="ARBA00022741"/>
    </source>
</evidence>
<dbReference type="NCBIfam" id="TIGR00435">
    <property type="entry name" value="cysS"/>
    <property type="match status" value="1"/>
</dbReference>
<dbReference type="InterPro" id="IPR015803">
    <property type="entry name" value="Cys-tRNA-ligase"/>
</dbReference>
<feature type="short sequence motif" description="'KMSKS' region" evidence="13">
    <location>
        <begin position="267"/>
        <end position="271"/>
    </location>
</feature>
<evidence type="ECO:0000256" key="13">
    <source>
        <dbReference type="HAMAP-Rule" id="MF_00041"/>
    </source>
</evidence>
<dbReference type="Pfam" id="PF09190">
    <property type="entry name" value="DALR_2"/>
    <property type="match status" value="1"/>
</dbReference>
<feature type="binding site" evidence="13">
    <location>
        <position position="30"/>
    </location>
    <ligand>
        <name>Zn(2+)</name>
        <dbReference type="ChEBI" id="CHEBI:29105"/>
    </ligand>
</feature>
<dbReference type="GO" id="GO:0008270">
    <property type="term" value="F:zinc ion binding"/>
    <property type="evidence" value="ECO:0007669"/>
    <property type="project" value="UniProtKB-UniRule"/>
</dbReference>
<dbReference type="HOGENOM" id="CLU_013528_0_1_9"/>
<feature type="binding site" evidence="13">
    <location>
        <position position="210"/>
    </location>
    <ligand>
        <name>Zn(2+)</name>
        <dbReference type="ChEBI" id="CHEBI:29105"/>
    </ligand>
</feature>
<comment type="similarity">
    <text evidence="2 13">Belongs to the class-I aminoacyl-tRNA synthetase family.</text>
</comment>
<evidence type="ECO:0000256" key="5">
    <source>
        <dbReference type="ARBA" id="ARBA00022598"/>
    </source>
</evidence>
<dbReference type="InterPro" id="IPR014729">
    <property type="entry name" value="Rossmann-like_a/b/a_fold"/>
</dbReference>
<dbReference type="PANTHER" id="PTHR10890:SF3">
    <property type="entry name" value="CYSTEINE--TRNA LIGASE, CYTOPLASMIC"/>
    <property type="match status" value="1"/>
</dbReference>
<dbReference type="SMART" id="SM00840">
    <property type="entry name" value="DALR_2"/>
    <property type="match status" value="1"/>
</dbReference>
<name>F2BXW8_9FIRM</name>
<evidence type="ECO:0000256" key="4">
    <source>
        <dbReference type="ARBA" id="ARBA00022490"/>
    </source>
</evidence>
<dbReference type="GO" id="GO:0005829">
    <property type="term" value="C:cytosol"/>
    <property type="evidence" value="ECO:0007669"/>
    <property type="project" value="TreeGrafter"/>
</dbReference>
<dbReference type="AlphaFoldDB" id="F2BXW8"/>
<evidence type="ECO:0000313" key="17">
    <source>
        <dbReference type="Proteomes" id="UP000003503"/>
    </source>
</evidence>
<evidence type="ECO:0000256" key="9">
    <source>
        <dbReference type="ARBA" id="ARBA00022840"/>
    </source>
</evidence>
<feature type="domain" description="Cysteinyl-tRNA synthetase class Ia DALR" evidence="15">
    <location>
        <begin position="355"/>
        <end position="423"/>
    </location>
</feature>
<organism evidence="16 17">
    <name type="scientific">Dialister micraerophilus DSM 19965</name>
    <dbReference type="NCBI Taxonomy" id="888062"/>
    <lineage>
        <taxon>Bacteria</taxon>
        <taxon>Bacillati</taxon>
        <taxon>Bacillota</taxon>
        <taxon>Negativicutes</taxon>
        <taxon>Veillonellales</taxon>
        <taxon>Veillonellaceae</taxon>
        <taxon>Dialister</taxon>
    </lineage>
</organism>
<proteinExistence type="inferred from homology"/>
<feature type="binding site" evidence="13">
    <location>
        <position position="235"/>
    </location>
    <ligand>
        <name>Zn(2+)</name>
        <dbReference type="ChEBI" id="CHEBI:29105"/>
    </ligand>
</feature>
<dbReference type="GO" id="GO:0006423">
    <property type="term" value="P:cysteinyl-tRNA aminoacylation"/>
    <property type="evidence" value="ECO:0007669"/>
    <property type="project" value="UniProtKB-UniRule"/>
</dbReference>
<dbReference type="InterPro" id="IPR009080">
    <property type="entry name" value="tRNAsynth_Ia_anticodon-bd"/>
</dbReference>
<dbReference type="PRINTS" id="PR00983">
    <property type="entry name" value="TRNASYNTHCYS"/>
</dbReference>
<evidence type="ECO:0000313" key="16">
    <source>
        <dbReference type="EMBL" id="EGF12763.1"/>
    </source>
</evidence>
<evidence type="ECO:0000256" key="12">
    <source>
        <dbReference type="ARBA" id="ARBA00047398"/>
    </source>
</evidence>
<dbReference type="GO" id="GO:0004817">
    <property type="term" value="F:cysteine-tRNA ligase activity"/>
    <property type="evidence" value="ECO:0007669"/>
    <property type="project" value="UniProtKB-UniRule"/>
</dbReference>
<evidence type="ECO:0000256" key="11">
    <source>
        <dbReference type="ARBA" id="ARBA00023146"/>
    </source>
</evidence>
<dbReference type="EMBL" id="AFBB01000021">
    <property type="protein sequence ID" value="EGF12763.1"/>
    <property type="molecule type" value="Genomic_DNA"/>
</dbReference>
<feature type="binding site" evidence="13">
    <location>
        <position position="239"/>
    </location>
    <ligand>
        <name>Zn(2+)</name>
        <dbReference type="ChEBI" id="CHEBI:29105"/>
    </ligand>
</feature>
<dbReference type="PANTHER" id="PTHR10890">
    <property type="entry name" value="CYSTEINYL-TRNA SYNTHETASE"/>
    <property type="match status" value="1"/>
</dbReference>
<dbReference type="Gene3D" id="1.20.120.1910">
    <property type="entry name" value="Cysteine-tRNA ligase, C-terminal anti-codon recognition domain"/>
    <property type="match status" value="1"/>
</dbReference>
<evidence type="ECO:0000259" key="15">
    <source>
        <dbReference type="SMART" id="SM00840"/>
    </source>
</evidence>
<feature type="short sequence motif" description="'HIGH' region" evidence="13">
    <location>
        <begin position="32"/>
        <end position="42"/>
    </location>
</feature>
<dbReference type="GO" id="GO:0005524">
    <property type="term" value="F:ATP binding"/>
    <property type="evidence" value="ECO:0007669"/>
    <property type="project" value="UniProtKB-UniRule"/>
</dbReference>
<sequence>MEEIKVYNTLKREKQIFKPIEEGKVKIYVCGVTPYNHPHIGNARPAVTWDIIRRYLEYIGYHVDFIQNFTDVDDKIINKANAEKSDWKTVSTRYIDAYFKVMDALHIRRADIYPYVSKHMEDIIDMVKTLIEKGHAYVLGNDVYYDISTFKDYCKLSGRKVEDMLAGARVMVNTAKRNPGDFALWKGAKPGEPFWESPWGNGRPGWHIECSVMSTHYLGATFDFHGGGSDLIFPHHENEIAQSEGATGQKFVKYWLHNGFITINSEKMSKSLNNFFLVKDVLEKYSGDALRYFLLSTHYRSPLDFSDERLEEAEKNMSKLKDVIARIKEMEKEDGKVETNESVSLKKAAARTIEEFRQAMNDDFNTGLATGVLFDFVKDINIYYNAVNSGVAIEKEAVIEAKETFKTILDILGILESEWNTQESYAGSDYDALMEMILSVRETARKEKQYKLADEIRDKLAELGIIVEDSATGARWKKRGV</sequence>
<feature type="coiled-coil region" evidence="14">
    <location>
        <begin position="303"/>
        <end position="333"/>
    </location>
</feature>
<keyword evidence="4 13" id="KW-0963">Cytoplasm</keyword>
<dbReference type="SUPFAM" id="SSF52374">
    <property type="entry name" value="Nucleotidylyl transferase"/>
    <property type="match status" value="1"/>
</dbReference>
<dbReference type="InterPro" id="IPR024909">
    <property type="entry name" value="Cys-tRNA/MSH_ligase"/>
</dbReference>
<evidence type="ECO:0000256" key="1">
    <source>
        <dbReference type="ARBA" id="ARBA00004496"/>
    </source>
</evidence>
<dbReference type="CDD" id="cd00672">
    <property type="entry name" value="CysRS_core"/>
    <property type="match status" value="1"/>
</dbReference>